<dbReference type="PANTHER" id="PTHR11559">
    <property type="entry name" value="CARBOXYLESTERASE"/>
    <property type="match status" value="1"/>
</dbReference>
<evidence type="ECO:0000313" key="6">
    <source>
        <dbReference type="Proteomes" id="UP000076154"/>
    </source>
</evidence>
<dbReference type="GO" id="GO:0016787">
    <property type="term" value="F:hydrolase activity"/>
    <property type="evidence" value="ECO:0007669"/>
    <property type="project" value="UniProtKB-KW"/>
</dbReference>
<dbReference type="STRING" id="39966.A0A369J700"/>
<proteinExistence type="inferred from homology"/>
<dbReference type="PROSITE" id="PS00122">
    <property type="entry name" value="CARBOXYLESTERASE_B_1"/>
    <property type="match status" value="1"/>
</dbReference>
<dbReference type="InterPro" id="IPR019819">
    <property type="entry name" value="Carboxylesterase_B_CS"/>
</dbReference>
<evidence type="ECO:0000256" key="2">
    <source>
        <dbReference type="ARBA" id="ARBA00022801"/>
    </source>
</evidence>
<name>A0A369J700_HYPMA</name>
<feature type="signal peptide" evidence="3">
    <location>
        <begin position="1"/>
        <end position="23"/>
    </location>
</feature>
<evidence type="ECO:0000256" key="1">
    <source>
        <dbReference type="ARBA" id="ARBA00005964"/>
    </source>
</evidence>
<feature type="chain" id="PRO_5016479845" description="Carboxylic ester hydrolase" evidence="3">
    <location>
        <begin position="24"/>
        <end position="552"/>
    </location>
</feature>
<evidence type="ECO:0000313" key="5">
    <source>
        <dbReference type="EMBL" id="RDB17172.1"/>
    </source>
</evidence>
<feature type="domain" description="Carboxylesterase type B" evidence="4">
    <location>
        <begin position="25"/>
        <end position="537"/>
    </location>
</feature>
<dbReference type="OrthoDB" id="408631at2759"/>
<dbReference type="Proteomes" id="UP000076154">
    <property type="component" value="Unassembled WGS sequence"/>
</dbReference>
<dbReference type="InterPro" id="IPR019826">
    <property type="entry name" value="Carboxylesterase_B_AS"/>
</dbReference>
<comment type="similarity">
    <text evidence="1 3">Belongs to the type-B carboxylesterase/lipase family.</text>
</comment>
<dbReference type="InterPro" id="IPR050309">
    <property type="entry name" value="Type-B_Carboxylest/Lipase"/>
</dbReference>
<dbReference type="InParanoid" id="A0A369J700"/>
<accession>A0A369J700</accession>
<dbReference type="SUPFAM" id="SSF53474">
    <property type="entry name" value="alpha/beta-Hydrolases"/>
    <property type="match status" value="1"/>
</dbReference>
<reference evidence="5" key="1">
    <citation type="submission" date="2018-04" db="EMBL/GenBank/DDBJ databases">
        <title>Whole genome sequencing of Hypsizygus marmoreus.</title>
        <authorList>
            <person name="Choi I.-G."/>
            <person name="Min B."/>
            <person name="Kim J.-G."/>
            <person name="Kim S."/>
            <person name="Oh Y.-L."/>
            <person name="Kong W.-S."/>
            <person name="Park H."/>
            <person name="Jeong J."/>
            <person name="Song E.-S."/>
        </authorList>
    </citation>
    <scope>NUCLEOTIDE SEQUENCE [LARGE SCALE GENOMIC DNA]</scope>
    <source>
        <strain evidence="5">51987-8</strain>
    </source>
</reference>
<dbReference type="PROSITE" id="PS00941">
    <property type="entry name" value="CARBOXYLESTERASE_B_2"/>
    <property type="match status" value="1"/>
</dbReference>
<organism evidence="5 6">
    <name type="scientific">Hypsizygus marmoreus</name>
    <name type="common">White beech mushroom</name>
    <name type="synonym">Agaricus marmoreus</name>
    <dbReference type="NCBI Taxonomy" id="39966"/>
    <lineage>
        <taxon>Eukaryota</taxon>
        <taxon>Fungi</taxon>
        <taxon>Dikarya</taxon>
        <taxon>Basidiomycota</taxon>
        <taxon>Agaricomycotina</taxon>
        <taxon>Agaricomycetes</taxon>
        <taxon>Agaricomycetidae</taxon>
        <taxon>Agaricales</taxon>
        <taxon>Tricholomatineae</taxon>
        <taxon>Lyophyllaceae</taxon>
        <taxon>Hypsizygus</taxon>
    </lineage>
</organism>
<dbReference type="EMBL" id="LUEZ02000113">
    <property type="protein sequence ID" value="RDB17172.1"/>
    <property type="molecule type" value="Genomic_DNA"/>
</dbReference>
<dbReference type="InterPro" id="IPR002018">
    <property type="entry name" value="CarbesteraseB"/>
</dbReference>
<protein>
    <recommendedName>
        <fullName evidence="3">Carboxylic ester hydrolase</fullName>
        <ecNumber evidence="3">3.1.1.-</ecNumber>
    </recommendedName>
</protein>
<dbReference type="Gene3D" id="3.40.50.1820">
    <property type="entry name" value="alpha/beta hydrolase"/>
    <property type="match status" value="1"/>
</dbReference>
<evidence type="ECO:0000256" key="3">
    <source>
        <dbReference type="RuleBase" id="RU361235"/>
    </source>
</evidence>
<gene>
    <name evidence="5" type="primary">LIP2_1</name>
    <name evidence="5" type="ORF">Hypma_001829</name>
</gene>
<keyword evidence="2 3" id="KW-0378">Hydrolase</keyword>
<comment type="caution">
    <text evidence="5">The sequence shown here is derived from an EMBL/GenBank/DDBJ whole genome shotgun (WGS) entry which is preliminary data.</text>
</comment>
<sequence length="552" mass="59379">METVMCSMTFLLALSCLVSFTSAAPQVQLGKTTLVGRDVTLLKQDFFGGVPFAEPPIGNLRLKPPVLKTRLTQPAFDASNFGLACLQSGVPSGLISEDCLTINVFRPSGTAANASLPVLFWTYGGGFDAGASAIYNGSAIVAQSVVRGTPLIYVNFNYRLGPLGFPQGQEADDRRALNLALKDQLAALEWVHQNIGLFGGDKNKVTVFGESAGAIMTAILFLNSPIQRLARGAIFESGSAGTALTFNAARREINWQNFVSGVSRCASIATGGNTFGCLRAANSSDILQGLLKSLADAPEKFGFDPTLDGPGGIFPDIPSKLFERGHFARLPFIAGTNLDEGTAFVPPSINASSQIRDSIIANFSPPIVHPSLLENAADELLRLYPDDPVLGSPFNTGSETFGLSSVFKQASAIDGDINFQAQRRFWMQTASKAGVKTFGYLFTEPQPNANPAVGVSHGSEVRFVYGQPENPTPSATRISSIMIDYWVSFTTSLDPNDGRGIPRPIWSRYTPHNQVLMQLNGANLTLIPDDYRSEQIDFINSDPAVFHHRRSL</sequence>
<keyword evidence="6" id="KW-1185">Reference proteome</keyword>
<keyword evidence="3" id="KW-0732">Signal</keyword>
<evidence type="ECO:0000259" key="4">
    <source>
        <dbReference type="Pfam" id="PF00135"/>
    </source>
</evidence>
<dbReference type="AlphaFoldDB" id="A0A369J700"/>
<dbReference type="EC" id="3.1.1.-" evidence="3"/>
<dbReference type="Pfam" id="PF00135">
    <property type="entry name" value="COesterase"/>
    <property type="match status" value="1"/>
</dbReference>
<dbReference type="InterPro" id="IPR029058">
    <property type="entry name" value="AB_hydrolase_fold"/>
</dbReference>